<sequence>MTAISAQFALTDVTPDMVLSDDLLDPQGQVLLPKGATLTEHTIESLHRHNVVSVRIAMGELTPEEDAIQRAHFQNRLTQLFRKSDDDNANGLLHRYIRHFRLGDEA</sequence>
<dbReference type="Proteomes" id="UP001596379">
    <property type="component" value="Unassembled WGS sequence"/>
</dbReference>
<evidence type="ECO:0000313" key="1">
    <source>
        <dbReference type="EMBL" id="MFC7297570.1"/>
    </source>
</evidence>
<organism evidence="1 2">
    <name type="scientific">Herminiimonas aquatilis</name>
    <dbReference type="NCBI Taxonomy" id="345342"/>
    <lineage>
        <taxon>Bacteria</taxon>
        <taxon>Pseudomonadati</taxon>
        <taxon>Pseudomonadota</taxon>
        <taxon>Betaproteobacteria</taxon>
        <taxon>Burkholderiales</taxon>
        <taxon>Oxalobacteraceae</taxon>
        <taxon>Herminiimonas</taxon>
    </lineage>
</organism>
<evidence type="ECO:0000313" key="2">
    <source>
        <dbReference type="Proteomes" id="UP001596379"/>
    </source>
</evidence>
<dbReference type="EMBL" id="JBHTCC010000001">
    <property type="protein sequence ID" value="MFC7297570.1"/>
    <property type="molecule type" value="Genomic_DNA"/>
</dbReference>
<protein>
    <submittedName>
        <fullName evidence="1">Uncharacterized protein</fullName>
    </submittedName>
</protein>
<gene>
    <name evidence="1" type="ORF">ACFQO0_03860</name>
</gene>
<dbReference type="RefSeq" id="WP_382232713.1">
    <property type="nucleotide sequence ID" value="NZ_JBHTCC010000001.1"/>
</dbReference>
<proteinExistence type="predicted"/>
<keyword evidence="2" id="KW-1185">Reference proteome</keyword>
<comment type="caution">
    <text evidence="1">The sequence shown here is derived from an EMBL/GenBank/DDBJ whole genome shotgun (WGS) entry which is preliminary data.</text>
</comment>
<reference evidence="2" key="1">
    <citation type="journal article" date="2019" name="Int. J. Syst. Evol. Microbiol.">
        <title>The Global Catalogue of Microorganisms (GCM) 10K type strain sequencing project: providing services to taxonomists for standard genome sequencing and annotation.</title>
        <authorList>
            <consortium name="The Broad Institute Genomics Platform"/>
            <consortium name="The Broad Institute Genome Sequencing Center for Infectious Disease"/>
            <person name="Wu L."/>
            <person name="Ma J."/>
        </authorList>
    </citation>
    <scope>NUCLEOTIDE SEQUENCE [LARGE SCALE GENOMIC DNA]</scope>
    <source>
        <strain evidence="2">CCUG 36956</strain>
    </source>
</reference>
<accession>A0ABW2J3M2</accession>
<name>A0ABW2J3M2_9BURK</name>